<dbReference type="PANTHER" id="PTHR23152">
    <property type="entry name" value="2-OXOGLUTARATE DEHYDROGENASE"/>
    <property type="match status" value="1"/>
</dbReference>
<organism evidence="8 9">
    <name type="scientific">Neobacillus niacini</name>
    <dbReference type="NCBI Taxonomy" id="86668"/>
    <lineage>
        <taxon>Bacteria</taxon>
        <taxon>Bacillati</taxon>
        <taxon>Bacillota</taxon>
        <taxon>Bacilli</taxon>
        <taxon>Bacillales</taxon>
        <taxon>Bacillaceae</taxon>
        <taxon>Neobacillus</taxon>
    </lineage>
</organism>
<dbReference type="NCBIfam" id="NF006914">
    <property type="entry name" value="PRK09404.1"/>
    <property type="match status" value="1"/>
</dbReference>
<dbReference type="CDD" id="cd02016">
    <property type="entry name" value="TPP_E1_OGDC_like"/>
    <property type="match status" value="1"/>
</dbReference>
<dbReference type="InterPro" id="IPR005475">
    <property type="entry name" value="Transketolase-like_Pyr-bd"/>
</dbReference>
<dbReference type="InterPro" id="IPR023784">
    <property type="entry name" value="2oxoglutarate_DH_E1_bac"/>
</dbReference>
<evidence type="ECO:0000313" key="9">
    <source>
        <dbReference type="Proteomes" id="UP000548423"/>
    </source>
</evidence>
<dbReference type="Proteomes" id="UP000548423">
    <property type="component" value="Unassembled WGS sequence"/>
</dbReference>
<comment type="cofactor">
    <cofactor evidence="1 6">
        <name>thiamine diphosphate</name>
        <dbReference type="ChEBI" id="CHEBI:58937"/>
    </cofactor>
</comment>
<dbReference type="SUPFAM" id="SSF52518">
    <property type="entry name" value="Thiamin diphosphate-binding fold (THDP-binding)"/>
    <property type="match status" value="2"/>
</dbReference>
<dbReference type="HAMAP" id="MF_01169">
    <property type="entry name" value="SucA_OdhA"/>
    <property type="match status" value="1"/>
</dbReference>
<proteinExistence type="inferred from homology"/>
<dbReference type="Gene3D" id="3.40.50.970">
    <property type="match status" value="1"/>
</dbReference>
<dbReference type="NCBIfam" id="TIGR00239">
    <property type="entry name" value="2oxo_dh_E1"/>
    <property type="match status" value="1"/>
</dbReference>
<dbReference type="EC" id="1.2.4.2" evidence="6"/>
<keyword evidence="2 6" id="KW-0560">Oxidoreductase</keyword>
<comment type="similarity">
    <text evidence="6">Belongs to the alpha-ketoglutarate dehydrogenase family.</text>
</comment>
<dbReference type="Gene3D" id="3.40.50.12470">
    <property type="match status" value="1"/>
</dbReference>
<dbReference type="InterPro" id="IPR001017">
    <property type="entry name" value="DH_E1"/>
</dbReference>
<dbReference type="InterPro" id="IPR031717">
    <property type="entry name" value="ODO-1/KGD_C"/>
</dbReference>
<dbReference type="PIRSF" id="PIRSF000157">
    <property type="entry name" value="Oxoglu_dh_E1"/>
    <property type="match status" value="1"/>
</dbReference>
<comment type="caution">
    <text evidence="8">The sequence shown here is derived from an EMBL/GenBank/DDBJ whole genome shotgun (WGS) entry which is preliminary data.</text>
</comment>
<evidence type="ECO:0000313" key="8">
    <source>
        <dbReference type="EMBL" id="NYE06557.1"/>
    </source>
</evidence>
<reference evidence="9" key="1">
    <citation type="submission" date="2020-07" db="EMBL/GenBank/DDBJ databases">
        <authorList>
            <person name="Partida-Martinez L."/>
            <person name="Huntemann M."/>
            <person name="Clum A."/>
            <person name="Wang J."/>
            <person name="Palaniappan K."/>
            <person name="Ritter S."/>
            <person name="Chen I.-M."/>
            <person name="Stamatis D."/>
            <person name="Reddy T."/>
            <person name="O'Malley R."/>
            <person name="Daum C."/>
            <person name="Shapiro N."/>
            <person name="Ivanova N."/>
            <person name="Kyrpides N."/>
            <person name="Woyke T."/>
        </authorList>
    </citation>
    <scope>NUCLEOTIDE SEQUENCE [LARGE SCALE GENOMIC DNA]</scope>
    <source>
        <strain evidence="9">AT2.8</strain>
    </source>
</reference>
<reference evidence="9" key="2">
    <citation type="submission" date="2020-08" db="EMBL/GenBank/DDBJ databases">
        <title>The Agave Microbiome: Exploring the role of microbial communities in plant adaptations to desert environments.</title>
        <authorList>
            <person name="Partida-Martinez L.P."/>
        </authorList>
    </citation>
    <scope>NUCLEOTIDE SEQUENCE [LARGE SCALE GENOMIC DNA]</scope>
    <source>
        <strain evidence="9">AT2.8</strain>
    </source>
</reference>
<dbReference type="InterPro" id="IPR042179">
    <property type="entry name" value="KGD_C_sf"/>
</dbReference>
<dbReference type="FunFam" id="3.40.50.970:FF:000036">
    <property type="entry name" value="2-oxoglutarate dehydrogenase E1 component"/>
    <property type="match status" value="1"/>
</dbReference>
<keyword evidence="4 6" id="KW-0324">Glycolysis</keyword>
<dbReference type="PANTHER" id="PTHR23152:SF4">
    <property type="entry name" value="2-OXOADIPATE DEHYDROGENASE COMPLEX COMPONENT E1"/>
    <property type="match status" value="1"/>
</dbReference>
<accession>A0A852TG00</accession>
<name>A0A852TG00_9BACI</name>
<keyword evidence="3 6" id="KW-0786">Thiamine pyrophosphate</keyword>
<dbReference type="Pfam" id="PF16870">
    <property type="entry name" value="OxoGdeHyase_C"/>
    <property type="match status" value="1"/>
</dbReference>
<feature type="domain" description="Transketolase-like pyrimidine-binding" evidence="7">
    <location>
        <begin position="598"/>
        <end position="794"/>
    </location>
</feature>
<comment type="catalytic activity">
    <reaction evidence="5 6">
        <text>N(6)-[(R)-lipoyl]-L-lysyl-[protein] + 2-oxoglutarate + H(+) = N(6)-[(R)-S(8)-succinyldihydrolipoyl]-L-lysyl-[protein] + CO2</text>
        <dbReference type="Rhea" id="RHEA:12188"/>
        <dbReference type="Rhea" id="RHEA-COMP:10474"/>
        <dbReference type="Rhea" id="RHEA-COMP:20092"/>
        <dbReference type="ChEBI" id="CHEBI:15378"/>
        <dbReference type="ChEBI" id="CHEBI:16526"/>
        <dbReference type="ChEBI" id="CHEBI:16810"/>
        <dbReference type="ChEBI" id="CHEBI:83099"/>
        <dbReference type="ChEBI" id="CHEBI:83120"/>
        <dbReference type="EC" id="1.2.4.2"/>
    </reaction>
</comment>
<dbReference type="GO" id="GO:0005829">
    <property type="term" value="C:cytosol"/>
    <property type="evidence" value="ECO:0007669"/>
    <property type="project" value="TreeGrafter"/>
</dbReference>
<evidence type="ECO:0000256" key="1">
    <source>
        <dbReference type="ARBA" id="ARBA00001964"/>
    </source>
</evidence>
<dbReference type="GO" id="GO:0030976">
    <property type="term" value="F:thiamine pyrophosphate binding"/>
    <property type="evidence" value="ECO:0007669"/>
    <property type="project" value="UniProtKB-UniRule"/>
</dbReference>
<evidence type="ECO:0000256" key="6">
    <source>
        <dbReference type="HAMAP-Rule" id="MF_01169"/>
    </source>
</evidence>
<comment type="function">
    <text evidence="6">E1 component of the 2-oxoglutarate dehydrogenase (OGDH) complex which catalyzes the decarboxylation of 2-oxoglutarate, the first step in the conversion of 2-oxoglutarate to succinyl-CoA and CO(2).</text>
</comment>
<evidence type="ECO:0000256" key="4">
    <source>
        <dbReference type="ARBA" id="ARBA00023152"/>
    </source>
</evidence>
<dbReference type="FunFam" id="3.40.50.11610:FF:000002">
    <property type="entry name" value="2-oxoglutarate dehydrogenase E1 component"/>
    <property type="match status" value="1"/>
</dbReference>
<dbReference type="InterPro" id="IPR011603">
    <property type="entry name" value="2oxoglutarate_DH_E1"/>
</dbReference>
<dbReference type="Pfam" id="PF02779">
    <property type="entry name" value="Transket_pyr"/>
    <property type="match status" value="1"/>
</dbReference>
<evidence type="ECO:0000256" key="3">
    <source>
        <dbReference type="ARBA" id="ARBA00023052"/>
    </source>
</evidence>
<dbReference type="Pfam" id="PF00676">
    <property type="entry name" value="E1_dh"/>
    <property type="match status" value="1"/>
</dbReference>
<dbReference type="AlphaFoldDB" id="A0A852TG00"/>
<dbReference type="GO" id="GO:0006099">
    <property type="term" value="P:tricarboxylic acid cycle"/>
    <property type="evidence" value="ECO:0007669"/>
    <property type="project" value="TreeGrafter"/>
</dbReference>
<dbReference type="GO" id="GO:0045252">
    <property type="term" value="C:oxoglutarate dehydrogenase complex"/>
    <property type="evidence" value="ECO:0007669"/>
    <property type="project" value="TreeGrafter"/>
</dbReference>
<dbReference type="GO" id="GO:0006096">
    <property type="term" value="P:glycolytic process"/>
    <property type="evidence" value="ECO:0007669"/>
    <property type="project" value="UniProtKB-UniRule"/>
</dbReference>
<dbReference type="SMART" id="SM00861">
    <property type="entry name" value="Transket_pyr"/>
    <property type="match status" value="1"/>
</dbReference>
<dbReference type="InterPro" id="IPR029061">
    <property type="entry name" value="THDP-binding"/>
</dbReference>
<sequence length="964" mass="108859">MGVENQPNPWVRFNGPNLGYVIEQYERYANGVDTIDSELKKLFIEWGSPLSFESGYMKERTEHEKIYPDNLTKIEKIMKVVKLLGNIRSHGHLVSKLNPLEENQNEHEFFNTEKHGVSEHDLKAIPARLVWEEAPEGIQNAWDALNHLKNIYTSTIAFEFNHVHDIEEVKWLTQMVETGSLQRSLSKEEQMKLLKSLTEVEGFEQFLHKTFVGQKRFSIEGVDMLVPMLDEAVREGVGEGVRNVLIGMAHRGRLSVLAHVLNKPYSKIFSEFQHSYAKQQGPSEDLVDISEGWTGDVKYHLGRNRFVEGPNAFSTRITLANNPSHLEFVNPVVEGFARAAQEDRQKSGYPEQDVKKAFAILVHGDAAFPGQGIVAETLNLGGLKGYRTGGTIHIIANNMVGFTTDSHDSCSTRYSSDLAKGFEIPIVHVNADDPEACLAAVRLAYQYRARFQKDFVIDLVGYRRFGHNEMDDPAVTQPQVYKKIASHPTVRALYSKQLQMKDILDPKEVEQINLSVQVKLQAEYDKVSEKKQGKSPAEVEVPGVIAKGIPPLDTSVPLDTLRELNGELLKWPEGFHVYPKLKRILERRETALDENGKVEWALAEVLAFAAMLREGTPIRLTGQDSERGTFAQRHILLHDSETNAMYSPLHNLPQARASFGVHNSPLSEAAVVGFEYGYNVFAPETLVMWEAQYGDFANTAQPLFDQFVSSARAKWGQKSGLTLLLPHGYEGQGPEHSSARPERFLQLAAENNWTVANLTSAAQYFHILRRQASILGTEYVRPLIIMTPKSLLRHPLVSSPAADLSEGQFQTVMEQEQLGKETEKVKRLVLTTGKIAIDLAVEIDSNKEKRNLDEIHIVRVEQLYPFPKENVETNINRYPNLREIVWVQEEPKNMGAWHYIAPTLYELAEGSLTVGYIGRQYRSSTAGGDPLVHKKEQERIIEQALNTDSIVVTQNQEKESSRNR</sequence>
<dbReference type="NCBIfam" id="NF008907">
    <property type="entry name" value="PRK12270.1"/>
    <property type="match status" value="1"/>
</dbReference>
<dbReference type="EMBL" id="JACCBX010000006">
    <property type="protein sequence ID" value="NYE06557.1"/>
    <property type="molecule type" value="Genomic_DNA"/>
</dbReference>
<dbReference type="GO" id="GO:0004591">
    <property type="term" value="F:oxoglutarate dehydrogenase (succinyl-transferring) activity"/>
    <property type="evidence" value="ECO:0007669"/>
    <property type="project" value="UniProtKB-UniRule"/>
</dbReference>
<protein>
    <recommendedName>
        <fullName evidence="6">2-oxoglutarate dehydrogenase E1 component</fullName>
        <ecNumber evidence="6">1.2.4.2</ecNumber>
    </recommendedName>
    <alternativeName>
        <fullName evidence="6">Alpha-ketoglutarate dehydrogenase</fullName>
    </alternativeName>
</protein>
<dbReference type="Gene3D" id="3.40.50.11610">
    <property type="entry name" value="Multifunctional 2-oxoglutarate metabolism enzyme, C-terminal domain"/>
    <property type="match status" value="1"/>
</dbReference>
<comment type="subunit">
    <text evidence="6">Homodimer. Part of the 2-oxoglutarate dehydrogenase (OGDH) complex composed of E1 (2-oxoglutarate dehydrogenase), E2 (dihydrolipoamide succinyltransferase) and E3 (dihydrolipoamide dehydrogenase); the complex contains multiple copies of the three enzymatic components (E1, E2 and E3).</text>
</comment>
<evidence type="ECO:0000256" key="5">
    <source>
        <dbReference type="ARBA" id="ARBA00051911"/>
    </source>
</evidence>
<evidence type="ECO:0000256" key="2">
    <source>
        <dbReference type="ARBA" id="ARBA00023002"/>
    </source>
</evidence>
<dbReference type="Gene3D" id="1.10.287.1150">
    <property type="entry name" value="TPP helical domain"/>
    <property type="match status" value="1"/>
</dbReference>
<evidence type="ECO:0000259" key="7">
    <source>
        <dbReference type="SMART" id="SM00861"/>
    </source>
</evidence>
<gene>
    <name evidence="6" type="primary">odhA</name>
    <name evidence="8" type="ORF">F4694_003337</name>
</gene>